<evidence type="ECO:0000313" key="1">
    <source>
        <dbReference type="EMBL" id="CAG8694006.1"/>
    </source>
</evidence>
<reference evidence="1" key="1">
    <citation type="submission" date="2021-06" db="EMBL/GenBank/DDBJ databases">
        <authorList>
            <person name="Kallberg Y."/>
            <person name="Tangrot J."/>
            <person name="Rosling A."/>
        </authorList>
    </citation>
    <scope>NUCLEOTIDE SEQUENCE</scope>
    <source>
        <strain evidence="1">MA453B</strain>
    </source>
</reference>
<sequence>KISDIEIEDIHPLLAIKNGGDLIFKDDVALKPSKLFDELMERTFRH</sequence>
<name>A0A9N9EWR0_9GLOM</name>
<proteinExistence type="predicted"/>
<evidence type="ECO:0000313" key="2">
    <source>
        <dbReference type="Proteomes" id="UP000789405"/>
    </source>
</evidence>
<dbReference type="Proteomes" id="UP000789405">
    <property type="component" value="Unassembled WGS sequence"/>
</dbReference>
<comment type="caution">
    <text evidence="1">The sequence shown here is derived from an EMBL/GenBank/DDBJ whole genome shotgun (WGS) entry which is preliminary data.</text>
</comment>
<dbReference type="AlphaFoldDB" id="A0A9N9EWR0"/>
<dbReference type="EMBL" id="CAJVPY010008306">
    <property type="protein sequence ID" value="CAG8694006.1"/>
    <property type="molecule type" value="Genomic_DNA"/>
</dbReference>
<keyword evidence="2" id="KW-1185">Reference proteome</keyword>
<gene>
    <name evidence="1" type="ORF">DERYTH_LOCUS12556</name>
</gene>
<organism evidence="1 2">
    <name type="scientific">Dentiscutata erythropus</name>
    <dbReference type="NCBI Taxonomy" id="1348616"/>
    <lineage>
        <taxon>Eukaryota</taxon>
        <taxon>Fungi</taxon>
        <taxon>Fungi incertae sedis</taxon>
        <taxon>Mucoromycota</taxon>
        <taxon>Glomeromycotina</taxon>
        <taxon>Glomeromycetes</taxon>
        <taxon>Diversisporales</taxon>
        <taxon>Gigasporaceae</taxon>
        <taxon>Dentiscutata</taxon>
    </lineage>
</organism>
<protein>
    <submittedName>
        <fullName evidence="1">15496_t:CDS:1</fullName>
    </submittedName>
</protein>
<feature type="non-terminal residue" evidence="1">
    <location>
        <position position="1"/>
    </location>
</feature>
<accession>A0A9N9EWR0</accession>